<evidence type="ECO:0000313" key="1">
    <source>
        <dbReference type="EMBL" id="DAD98524.1"/>
    </source>
</evidence>
<accession>A0A8S5NVY1</accession>
<name>A0A8S5NVY1_9CAUD</name>
<protein>
    <submittedName>
        <fullName evidence="1">YjcQ protein</fullName>
    </submittedName>
</protein>
<organism evidence="1">
    <name type="scientific">Myoviridae sp. ctrMq22</name>
    <dbReference type="NCBI Taxonomy" id="2825181"/>
    <lineage>
        <taxon>Viruses</taxon>
        <taxon>Duplodnaviria</taxon>
        <taxon>Heunggongvirae</taxon>
        <taxon>Uroviricota</taxon>
        <taxon>Caudoviricetes</taxon>
    </lineage>
</organism>
<reference evidence="1" key="1">
    <citation type="journal article" date="2021" name="Proc. Natl. Acad. Sci. U.S.A.">
        <title>A Catalog of Tens of Thousands of Viruses from Human Metagenomes Reveals Hidden Associations with Chronic Diseases.</title>
        <authorList>
            <person name="Tisza M.J."/>
            <person name="Buck C.B."/>
        </authorList>
    </citation>
    <scope>NUCLEOTIDE SEQUENCE</scope>
    <source>
        <strain evidence="1">CtrMq22</strain>
    </source>
</reference>
<proteinExistence type="predicted"/>
<dbReference type="EMBL" id="BK015263">
    <property type="protein sequence ID" value="DAD98524.1"/>
    <property type="molecule type" value="Genomic_DNA"/>
</dbReference>
<sequence length="140" mass="15626">MKLDLDEMKKLLNCFIESPEPYITLKELGLFDVDEKEQNILIAHLLLLAENGFISSLKLETGFESLGLHPTQKSTGISWNFAIKPIRLTQAGHDFAAVLNQRPVFEKLKEEAQEAPVALLRKIGSALAEKLLKEKLGLGD</sequence>